<dbReference type="GO" id="GO:0030313">
    <property type="term" value="C:cell envelope"/>
    <property type="evidence" value="ECO:0007669"/>
    <property type="project" value="UniProtKB-SubCell"/>
</dbReference>
<feature type="domain" description="Imelysin-like" evidence="5">
    <location>
        <begin position="156"/>
        <end position="402"/>
    </location>
</feature>
<name>A0A853EWR3_9MICO</name>
<dbReference type="PANTHER" id="PTHR39192">
    <property type="entry name" value="IRON UPTAKE SYSTEM COMPONENT EFEO"/>
    <property type="match status" value="1"/>
</dbReference>
<evidence type="ECO:0000256" key="2">
    <source>
        <dbReference type="ARBA" id="ARBA00005989"/>
    </source>
</evidence>
<evidence type="ECO:0000313" key="6">
    <source>
        <dbReference type="EMBL" id="NYS94901.1"/>
    </source>
</evidence>
<comment type="similarity">
    <text evidence="2">Belongs to the EfeM/EfeO family.</text>
</comment>
<dbReference type="AlphaFoldDB" id="A0A853EWR3"/>
<protein>
    <submittedName>
        <fullName evidence="6">PbrT family lead (Pb2+) uptake porter</fullName>
    </submittedName>
</protein>
<sequence>MSPTTQRPRAARTLTLTAAALATTLALAACTDNSAPADEAEGSGPATLTVTSTADECTVSAPEAPSGNVVFSVTNAGDDVTEFYLLAEDGLRIVSEVENIGPGLTRDLVLTAKPGSYVTACKPGMVGDGIRADFTVTDSGSDVAPTGELADQITTATTNYVGYVKDQTEQLLAGTQEFVDAYAAGDDDTARALYASTRVHWERIEPVAESFGDLDPRMDLREADLEEGQEWTGWHLLEKDLWQPTAEANGGTEYVPLTPEQRTQYADQLLADTTELDTRVHTAEFAEGIDAASIGNGAKGLLDEVATGKVTGEEEIWSHTDLWDFQANVDGAKVAYDGLRDVVIAQDADLADALDTQFAEIQTLLDAQRSGDGFVLYTDLTPAQVKELADAVNALGEPLSRLTAAVVL</sequence>
<evidence type="ECO:0000256" key="1">
    <source>
        <dbReference type="ARBA" id="ARBA00004196"/>
    </source>
</evidence>
<dbReference type="PROSITE" id="PS51257">
    <property type="entry name" value="PROKAR_LIPOPROTEIN"/>
    <property type="match status" value="1"/>
</dbReference>
<feature type="signal peptide" evidence="4">
    <location>
        <begin position="1"/>
        <end position="28"/>
    </location>
</feature>
<dbReference type="InterPro" id="IPR053377">
    <property type="entry name" value="Iron_uptake_EfeM/EfeO"/>
</dbReference>
<keyword evidence="3 4" id="KW-0732">Signal</keyword>
<evidence type="ECO:0000256" key="3">
    <source>
        <dbReference type="ARBA" id="ARBA00022729"/>
    </source>
</evidence>
<organism evidence="6 7">
    <name type="scientific">Sanguibacter inulinus</name>
    <dbReference type="NCBI Taxonomy" id="60922"/>
    <lineage>
        <taxon>Bacteria</taxon>
        <taxon>Bacillati</taxon>
        <taxon>Actinomycetota</taxon>
        <taxon>Actinomycetes</taxon>
        <taxon>Micrococcales</taxon>
        <taxon>Sanguibacteraceae</taxon>
        <taxon>Sanguibacter</taxon>
    </lineage>
</organism>
<dbReference type="PANTHER" id="PTHR39192:SF1">
    <property type="entry name" value="IRON UPTAKE SYSTEM COMPONENT EFEO"/>
    <property type="match status" value="1"/>
</dbReference>
<comment type="subcellular location">
    <subcellularLocation>
        <location evidence="1">Cell envelope</location>
    </subcellularLocation>
</comment>
<dbReference type="Pfam" id="PF09375">
    <property type="entry name" value="Peptidase_M75"/>
    <property type="match status" value="1"/>
</dbReference>
<reference evidence="6 7" key="1">
    <citation type="submission" date="2020-07" db="EMBL/GenBank/DDBJ databases">
        <title>MOT database genomes.</title>
        <authorList>
            <person name="Joseph S."/>
            <person name="Aduse-Opoku J."/>
            <person name="Hashim A."/>
            <person name="Wade W."/>
            <person name="Curtis M."/>
        </authorList>
    </citation>
    <scope>NUCLEOTIDE SEQUENCE [LARGE SCALE GENOMIC DNA]</scope>
    <source>
        <strain evidence="6 7">DSM 100099</strain>
    </source>
</reference>
<gene>
    <name evidence="6" type="ORF">HZZ10_15395</name>
</gene>
<dbReference type="InterPro" id="IPR034981">
    <property type="entry name" value="Imelysin-like_EfeO/Algp7"/>
</dbReference>
<evidence type="ECO:0000313" key="7">
    <source>
        <dbReference type="Proteomes" id="UP000561011"/>
    </source>
</evidence>
<dbReference type="NCBIfam" id="NF041757">
    <property type="entry name" value="EfeO"/>
    <property type="match status" value="1"/>
</dbReference>
<comment type="caution">
    <text evidence="6">The sequence shown here is derived from an EMBL/GenBank/DDBJ whole genome shotgun (WGS) entry which is preliminary data.</text>
</comment>
<evidence type="ECO:0000256" key="4">
    <source>
        <dbReference type="SAM" id="SignalP"/>
    </source>
</evidence>
<proteinExistence type="inferred from homology"/>
<accession>A0A853EWR3</accession>
<dbReference type="CDD" id="cd14656">
    <property type="entry name" value="Imelysin-like_EfeO"/>
    <property type="match status" value="1"/>
</dbReference>
<keyword evidence="7" id="KW-1185">Reference proteome</keyword>
<dbReference type="RefSeq" id="WP_179914167.1">
    <property type="nucleotide sequence ID" value="NZ_JACBYE010000047.1"/>
</dbReference>
<dbReference type="InterPro" id="IPR038352">
    <property type="entry name" value="Imelysin_sf"/>
</dbReference>
<dbReference type="EMBL" id="JACBYE010000047">
    <property type="protein sequence ID" value="NYS94901.1"/>
    <property type="molecule type" value="Genomic_DNA"/>
</dbReference>
<dbReference type="Gene3D" id="1.20.1420.20">
    <property type="entry name" value="M75 peptidase, HXXE motif"/>
    <property type="match status" value="1"/>
</dbReference>
<dbReference type="InterPro" id="IPR050894">
    <property type="entry name" value="EfeM/EfeO_iron_uptake"/>
</dbReference>
<dbReference type="Proteomes" id="UP000561011">
    <property type="component" value="Unassembled WGS sequence"/>
</dbReference>
<evidence type="ECO:0000259" key="5">
    <source>
        <dbReference type="Pfam" id="PF09375"/>
    </source>
</evidence>
<feature type="chain" id="PRO_5038941904" evidence="4">
    <location>
        <begin position="29"/>
        <end position="408"/>
    </location>
</feature>
<dbReference type="InterPro" id="IPR018976">
    <property type="entry name" value="Imelysin-like"/>
</dbReference>